<dbReference type="PANTHER" id="PTHR45619">
    <property type="entry name" value="SERINE/THREONINE-PROTEIN PHOSPHATASE PP2A-RELATED"/>
    <property type="match status" value="1"/>
</dbReference>
<dbReference type="GO" id="GO:0046872">
    <property type="term" value="F:metal ion binding"/>
    <property type="evidence" value="ECO:0007669"/>
    <property type="project" value="UniProtKB-KW"/>
</dbReference>
<dbReference type="Pfam" id="PF00149">
    <property type="entry name" value="Metallophos"/>
    <property type="match status" value="1"/>
</dbReference>
<evidence type="ECO:0000313" key="6">
    <source>
        <dbReference type="EMBL" id="CAD9086259.1"/>
    </source>
</evidence>
<evidence type="ECO:0000256" key="4">
    <source>
        <dbReference type="RuleBase" id="RU004273"/>
    </source>
</evidence>
<comment type="similarity">
    <text evidence="4">Belongs to the PPP phosphatase family.</text>
</comment>
<organism evidence="6">
    <name type="scientific">Percolomonas cosmopolitus</name>
    <dbReference type="NCBI Taxonomy" id="63605"/>
    <lineage>
        <taxon>Eukaryota</taxon>
        <taxon>Discoba</taxon>
        <taxon>Heterolobosea</taxon>
        <taxon>Tetramitia</taxon>
        <taxon>Eutetramitia</taxon>
        <taxon>Percolomonadidae</taxon>
        <taxon>Percolomonas</taxon>
    </lineage>
</organism>
<dbReference type="EC" id="3.1.3.16" evidence="4"/>
<dbReference type="InterPro" id="IPR029052">
    <property type="entry name" value="Metallo-depent_PP-like"/>
</dbReference>
<dbReference type="EMBL" id="HBGD01011503">
    <property type="protein sequence ID" value="CAD9086259.1"/>
    <property type="molecule type" value="Transcribed_RNA"/>
</dbReference>
<dbReference type="SMART" id="SM00156">
    <property type="entry name" value="PP2Ac"/>
    <property type="match status" value="1"/>
</dbReference>
<proteinExistence type="inferred from homology"/>
<evidence type="ECO:0000256" key="1">
    <source>
        <dbReference type="ARBA" id="ARBA00022723"/>
    </source>
</evidence>
<dbReference type="InterPro" id="IPR004843">
    <property type="entry name" value="Calcineurin-like_PHP"/>
</dbReference>
<dbReference type="PROSITE" id="PS00125">
    <property type="entry name" value="SER_THR_PHOSPHATASE"/>
    <property type="match status" value="1"/>
</dbReference>
<reference evidence="6" key="1">
    <citation type="submission" date="2021-01" db="EMBL/GenBank/DDBJ databases">
        <authorList>
            <person name="Corre E."/>
            <person name="Pelletier E."/>
            <person name="Niang G."/>
            <person name="Scheremetjew M."/>
            <person name="Finn R."/>
            <person name="Kale V."/>
            <person name="Holt S."/>
            <person name="Cochrane G."/>
            <person name="Meng A."/>
            <person name="Brown T."/>
            <person name="Cohen L."/>
        </authorList>
    </citation>
    <scope>NUCLEOTIDE SEQUENCE</scope>
    <source>
        <strain evidence="6">WS</strain>
    </source>
</reference>
<gene>
    <name evidence="6" type="ORF">PCOS0759_LOCUS9513</name>
</gene>
<dbReference type="InterPro" id="IPR006186">
    <property type="entry name" value="Ser/Thr-sp_prot-phosphatase"/>
</dbReference>
<dbReference type="InterPro" id="IPR047129">
    <property type="entry name" value="PPA2-like"/>
</dbReference>
<dbReference type="Gene3D" id="3.60.21.10">
    <property type="match status" value="1"/>
</dbReference>
<evidence type="ECO:0000256" key="2">
    <source>
        <dbReference type="ARBA" id="ARBA00022801"/>
    </source>
</evidence>
<dbReference type="AlphaFoldDB" id="A0A7S1KUX9"/>
<dbReference type="SUPFAM" id="SSF56300">
    <property type="entry name" value="Metallo-dependent phosphatases"/>
    <property type="match status" value="1"/>
</dbReference>
<feature type="domain" description="Serine/threonine specific protein phosphatases" evidence="5">
    <location>
        <begin position="166"/>
        <end position="171"/>
    </location>
</feature>
<keyword evidence="1" id="KW-0479">Metal-binding</keyword>
<keyword evidence="2 4" id="KW-0378">Hydrolase</keyword>
<accession>A0A7S1KUX9</accession>
<sequence length="368" mass="41315">MTTPNASSHLNPDALLAKLLAPISHFRTSQGKISHNSASSAKMPMNFHKLNDKVSSGGTGGTTFGALHHKSPYVPSAHEIRSLLSSLKPHLSSLPNVLTLNAPLVIVGDIHGQYYDFLEMLLTTGQPPHVNMLFMGDIIDRGYYSIQTICLLLCFMLKYPSRVHLIRGNHESENTSKVYGFWEECVTKYGEDTQVHAWFWEVFNLLPIACTIDSSLFAVHGGLSPSIESVDQIKVLDRFRDVPTEGAFADLLWSDPGENLESGFIVSPRGAGYLFAEDVLSHFLHLNRFEHLTRAHQLAQEGYRVYWNDKMSTIWSAPNYTYRCGNLASVMSVDEEGNREYVQFTEAPASMRSVPEHRRSSVKSDYFR</sequence>
<dbReference type="PRINTS" id="PR00114">
    <property type="entry name" value="STPHPHTASE"/>
</dbReference>
<name>A0A7S1KUX9_9EUKA</name>
<keyword evidence="3" id="KW-0464">Manganese</keyword>
<evidence type="ECO:0000256" key="3">
    <source>
        <dbReference type="ARBA" id="ARBA00023211"/>
    </source>
</evidence>
<dbReference type="GO" id="GO:0004722">
    <property type="term" value="F:protein serine/threonine phosphatase activity"/>
    <property type="evidence" value="ECO:0007669"/>
    <property type="project" value="UniProtKB-EC"/>
</dbReference>
<protein>
    <recommendedName>
        <fullName evidence="4">Serine/threonine-protein phosphatase</fullName>
        <ecNumber evidence="4">3.1.3.16</ecNumber>
    </recommendedName>
</protein>
<evidence type="ECO:0000259" key="5">
    <source>
        <dbReference type="PROSITE" id="PS00125"/>
    </source>
</evidence>
<comment type="catalytic activity">
    <reaction evidence="4">
        <text>O-phospho-L-threonyl-[protein] + H2O = L-threonyl-[protein] + phosphate</text>
        <dbReference type="Rhea" id="RHEA:47004"/>
        <dbReference type="Rhea" id="RHEA-COMP:11060"/>
        <dbReference type="Rhea" id="RHEA-COMP:11605"/>
        <dbReference type="ChEBI" id="CHEBI:15377"/>
        <dbReference type="ChEBI" id="CHEBI:30013"/>
        <dbReference type="ChEBI" id="CHEBI:43474"/>
        <dbReference type="ChEBI" id="CHEBI:61977"/>
        <dbReference type="EC" id="3.1.3.16"/>
    </reaction>
</comment>